<evidence type="ECO:0000256" key="1">
    <source>
        <dbReference type="ARBA" id="ARBA00022737"/>
    </source>
</evidence>
<evidence type="ECO:0000256" key="2">
    <source>
        <dbReference type="SAM" id="SignalP"/>
    </source>
</evidence>
<dbReference type="CDD" id="cd00063">
    <property type="entry name" value="FN3"/>
    <property type="match status" value="8"/>
</dbReference>
<keyword evidence="5" id="KW-0418">Kinase</keyword>
<dbReference type="PANTHER" id="PTHR46708">
    <property type="entry name" value="TENASCIN"/>
    <property type="match status" value="1"/>
</dbReference>
<dbReference type="SMART" id="SM00060">
    <property type="entry name" value="FN3"/>
    <property type="match status" value="9"/>
</dbReference>
<dbReference type="SMART" id="SM00135">
    <property type="entry name" value="LY"/>
    <property type="match status" value="5"/>
</dbReference>
<feature type="domain" description="Fibronectin type-III" evidence="3">
    <location>
        <begin position="640"/>
        <end position="743"/>
    </location>
</feature>
<evidence type="ECO:0000313" key="5">
    <source>
        <dbReference type="RefSeq" id="XP_035828604.1"/>
    </source>
</evidence>
<dbReference type="RefSeq" id="XP_035828604.1">
    <property type="nucleotide sequence ID" value="XM_035972711.1"/>
</dbReference>
<accession>A0ABM1W1R1</accession>
<evidence type="ECO:0000259" key="3">
    <source>
        <dbReference type="PROSITE" id="PS50853"/>
    </source>
</evidence>
<protein>
    <submittedName>
        <fullName evidence="5">Proto-oncogene tyrosine-protein kinase ROS</fullName>
    </submittedName>
</protein>
<dbReference type="PANTHER" id="PTHR46708:SF2">
    <property type="entry name" value="FIBRONECTIN TYPE-III DOMAIN-CONTAINING PROTEIN"/>
    <property type="match status" value="1"/>
</dbReference>
<evidence type="ECO:0000313" key="4">
    <source>
        <dbReference type="Proteomes" id="UP000694888"/>
    </source>
</evidence>
<dbReference type="InterPro" id="IPR003961">
    <property type="entry name" value="FN3_dom"/>
</dbReference>
<name>A0ABM1W1R1_APLCA</name>
<dbReference type="PROSITE" id="PS50853">
    <property type="entry name" value="FN3"/>
    <property type="match status" value="7"/>
</dbReference>
<keyword evidence="2" id="KW-0732">Signal</keyword>
<dbReference type="GO" id="GO:0016301">
    <property type="term" value="F:kinase activity"/>
    <property type="evidence" value="ECO:0007669"/>
    <property type="project" value="UniProtKB-KW"/>
</dbReference>
<feature type="chain" id="PRO_5047514594" evidence="2">
    <location>
        <begin position="21"/>
        <end position="1952"/>
    </location>
</feature>
<proteinExistence type="predicted"/>
<feature type="domain" description="Fibronectin type-III" evidence="3">
    <location>
        <begin position="1109"/>
        <end position="1212"/>
    </location>
</feature>
<organism evidence="4 5">
    <name type="scientific">Aplysia californica</name>
    <name type="common">California sea hare</name>
    <dbReference type="NCBI Taxonomy" id="6500"/>
    <lineage>
        <taxon>Eukaryota</taxon>
        <taxon>Metazoa</taxon>
        <taxon>Spiralia</taxon>
        <taxon>Lophotrochozoa</taxon>
        <taxon>Mollusca</taxon>
        <taxon>Gastropoda</taxon>
        <taxon>Heterobranchia</taxon>
        <taxon>Euthyneura</taxon>
        <taxon>Tectipleura</taxon>
        <taxon>Aplysiida</taxon>
        <taxon>Aplysioidea</taxon>
        <taxon>Aplysiidae</taxon>
        <taxon>Aplysia</taxon>
    </lineage>
</organism>
<dbReference type="Gene3D" id="2.120.10.30">
    <property type="entry name" value="TolB, C-terminal domain"/>
    <property type="match status" value="3"/>
</dbReference>
<feature type="domain" description="Fibronectin type-III" evidence="3">
    <location>
        <begin position="1844"/>
        <end position="1937"/>
    </location>
</feature>
<keyword evidence="1" id="KW-0677">Repeat</keyword>
<dbReference type="InterPro" id="IPR013783">
    <property type="entry name" value="Ig-like_fold"/>
</dbReference>
<dbReference type="GeneID" id="101862307"/>
<feature type="domain" description="Fibronectin type-III" evidence="3">
    <location>
        <begin position="1628"/>
        <end position="1736"/>
    </location>
</feature>
<dbReference type="Gene3D" id="2.60.40.10">
    <property type="entry name" value="Immunoglobulins"/>
    <property type="match status" value="7"/>
</dbReference>
<gene>
    <name evidence="5" type="primary">LOC101862307</name>
</gene>
<dbReference type="InterPro" id="IPR036116">
    <property type="entry name" value="FN3_sf"/>
</dbReference>
<dbReference type="Proteomes" id="UP000694888">
    <property type="component" value="Unplaced"/>
</dbReference>
<feature type="domain" description="Fibronectin type-III" evidence="3">
    <location>
        <begin position="1507"/>
        <end position="1624"/>
    </location>
</feature>
<sequence length="1952" mass="217327">MGAFTVILFLFLISTPVTRGIISSFFPSNSIQGICKGTCETSPVPSGMTNKTALLSSEGGSDLFCDKNCSQVQCKKGCSLYQDAVKTGCQKVCASSFSQDVNVTGHRSPSQDEMRNCIQGCIFALDEYAGMVKSQLSVLDIPGASGLLDKPDLVRSSLRYSSLTLKWHTPILENVTYKVHKKLVDVDSGWHLHADTRFRQDGRIELSKLRPYVTYKFKVLAILSSLPEHILESQETVQITTKAHGAPTTAPQITSLTTPSPRVISLTWRPPVFTNGQLLSYRIYVQAVDHPVVKPTTLEVQWNASSWLLSQLLSSQRYVISLSAWNAEGEGPKTSRTISTPNPGNLSAHETPYLILGTGNQIVKRNILDVIQYATEYSDELYSNPDPNEYIRDIGLHVSRRLVLATDKSGRVTVISLADKQVRQNHYPSILDPTAISVDWLADRVFIASRDRIYSCPLERDLCVVVVNGLGKAASDVRVDPINGFLYYVINGEGQGLYRIDLGDISHKWTSSSTSLPSSATNTPKAELIVAMSDLRTHVIDFDNVHLYLVNSSARTMQAAFLDGSNMRPFHEDTVNSAFSDVSSIAFYNQTFIWTNGSKMYVEEYESHYKKYMHNELLFFTPPYMGLNVYHPSAQPTPVPSSAPDKVEALFTHKLAYIRWKPPPRLQYQGFGAWNNWTYELQLALSHDGHSVVGDVQEYSIADLSLSVSGLKADSIYVIKVRARSEAGFGPWSENFVGRTLKKDGLSILMAVAGGSIVQRNISEDSHTTVVNFFSDAMDLAWYEDLVMWVTQDGTLSLYNRTSHLRRQLVAAEGAYCLAYDWLGHKVYWSEPSQGVIRRSDVQGLGVEYIRQTSARDMVIDSVAGRLYWATQHSVDTCWLNGDDHRQLFSLPYFSGRFVISLTLDLDAGKVLWYVKGYDTQSVYAADLSPPRPGQSPTFEHLGDFSSISSTSGLQYFSQRLFWLTQQRSLVVGDLSCNYTSAVSFYSNVTSFSVVHPALHNYPAEMNKEDVHVIPNPIRSKDIRTEGNFSNFNLTWPRSSEVTHGTVFYKVFVVVGSNNKHFTTANQWNEIDGLSPYTLLEVSIQPYTYWGYAEPTTVSVRSPMSIPTAPLSPEVYVNHHKNASTSQQSLAADFHWMSPQHTNGIISYHLVTYWMGDGPAGERTTVRVKGTGQHYILSPLVKSQTYHFKVVACTMAGCGPESVTKTIVTDAVSPKPTLLVATAKGVSLTEMDARLNSTVLLNNVAPEAVTFLAQDLPRMFWVDIRNKLIEYSSGEKRELVDLKGNGRDVTIDWISRTLYTVENASPNRSNVMQFNMDHGGYSLLVSRPEHIGSVIADPYNSAILWTERSATTGQGQIMSADTSTGKVEVVLGAGSSRVRRSSSSSSCSCSSALDVAPVIAMSYKRPDGATEIVFADKISGSIYTSDISGCHCSLVFEPTARMRYGLPPDLLAVDHKRVTWYNTTEGRLYSISKSSGQGLIVQDLPGVQDILAYGSHLQPLPDSGCLDPGAYNSTVETVSINTTAIHLRLSAPIRPAACGGISAPVDKYTVYYKKVEPHKAGASPQDCQSSVELCQIQEVYSTTVHLTKLEPYTKYLIQVAVSNYYTQYLSKAMSEPLIFTTKFGVPDKARDVIVTPLTPERIQVKWLPPHKFNGPPEHVSYVVQFSTVTSEGHVQRETENVTLMAMDIHKGWMQTMLSGLEPDHLYTIKIQTCTANRSMCSSTGPIQTRTFMTPSAISFVDTTPHSIEISWRSPADNGILVHFVNYAEVKPGELEWQQKENIPETTLNFTEYEELIDDLKPNTLYAFRIKANYRNQPYQSSLFIWPGPDRQMFTHRTLVFHPDQPLAPTVAQLKNGAYEVRWEEPEDNGAPINYYILEYKNIEIGKWLTAYNGSVERWLVETSRLERGKSYVFRVSAANSQGMGSFSVNSSVFLASYVFRGIMELSAEVHGH</sequence>
<dbReference type="InterPro" id="IPR011042">
    <property type="entry name" value="6-blade_b-propeller_TolB-like"/>
</dbReference>
<reference evidence="5" key="1">
    <citation type="submission" date="2025-08" db="UniProtKB">
        <authorList>
            <consortium name="RefSeq"/>
        </authorList>
    </citation>
    <scope>IDENTIFICATION</scope>
</reference>
<feature type="domain" description="Fibronectin type-III" evidence="3">
    <location>
        <begin position="147"/>
        <end position="243"/>
    </location>
</feature>
<feature type="signal peptide" evidence="2">
    <location>
        <begin position="1"/>
        <end position="20"/>
    </location>
</feature>
<keyword evidence="4" id="KW-1185">Reference proteome</keyword>
<keyword evidence="5" id="KW-0808">Transferase</keyword>
<dbReference type="Pfam" id="PF00041">
    <property type="entry name" value="fn3"/>
    <property type="match status" value="5"/>
</dbReference>
<dbReference type="InterPro" id="IPR050991">
    <property type="entry name" value="ECM_Regulatory_Proteins"/>
</dbReference>
<dbReference type="SUPFAM" id="SSF63825">
    <property type="entry name" value="YWTD domain"/>
    <property type="match status" value="3"/>
</dbReference>
<feature type="domain" description="Fibronectin type-III" evidence="3">
    <location>
        <begin position="247"/>
        <end position="344"/>
    </location>
</feature>
<dbReference type="InterPro" id="IPR000033">
    <property type="entry name" value="LDLR_classB_rpt"/>
</dbReference>
<dbReference type="SUPFAM" id="SSF49265">
    <property type="entry name" value="Fibronectin type III"/>
    <property type="match status" value="5"/>
</dbReference>